<evidence type="ECO:0000256" key="2">
    <source>
        <dbReference type="ARBA" id="ARBA00022448"/>
    </source>
</evidence>
<proteinExistence type="predicted"/>
<dbReference type="InterPro" id="IPR027417">
    <property type="entry name" value="P-loop_NTPase"/>
</dbReference>
<sequence>MVSKGIKRLMKGSEFAAKAVIPTSVSSQQPRSGRQIKSRHRSERRTRASSLMLTDRRSHRKKNPQNGAALEINLLPSPAALLPADMPKPEKVLVVERVIESLGLQPVRKSLVGTIKKRGISEGQRKRVNVGLEMVIEPSLLILDEPTSGLDSSSSQLLLRTFRREALEGNILKCYNLINIRQHDQLSSERRSRRNPNEGDLAGIHGEIAEAVTDGRRRFAPEATRFCSDGLSKYTAAASAARRKRSFSSMHVAAGSRRRKGTSVLDSRRRKGMSLLAELVRMLKFKP</sequence>
<dbReference type="InterPro" id="IPR003439">
    <property type="entry name" value="ABC_transporter-like_ATP-bd"/>
</dbReference>
<feature type="region of interest" description="Disordered" evidence="6">
    <location>
        <begin position="21"/>
        <end position="67"/>
    </location>
</feature>
<evidence type="ECO:0000256" key="1">
    <source>
        <dbReference type="ARBA" id="ARBA00004141"/>
    </source>
</evidence>
<dbReference type="Pfam" id="PF00005">
    <property type="entry name" value="ABC_tran"/>
    <property type="match status" value="1"/>
</dbReference>
<dbReference type="Gene3D" id="3.40.50.300">
    <property type="entry name" value="P-loop containing nucleotide triphosphate hydrolases"/>
    <property type="match status" value="1"/>
</dbReference>
<feature type="region of interest" description="Disordered" evidence="6">
    <location>
        <begin position="247"/>
        <end position="267"/>
    </location>
</feature>
<keyword evidence="2" id="KW-0813">Transport</keyword>
<dbReference type="GO" id="GO:0005524">
    <property type="term" value="F:ATP binding"/>
    <property type="evidence" value="ECO:0007669"/>
    <property type="project" value="InterPro"/>
</dbReference>
<evidence type="ECO:0000256" key="5">
    <source>
        <dbReference type="ARBA" id="ARBA00023136"/>
    </source>
</evidence>
<keyword evidence="3" id="KW-0812">Transmembrane</keyword>
<dbReference type="PANTHER" id="PTHR48041">
    <property type="entry name" value="ABC TRANSPORTER G FAMILY MEMBER 28"/>
    <property type="match status" value="1"/>
</dbReference>
<name>A0AA88WSZ9_9ASTE</name>
<protein>
    <recommendedName>
        <fullName evidence="7">ABC transporter domain-containing protein</fullName>
    </recommendedName>
</protein>
<evidence type="ECO:0000256" key="3">
    <source>
        <dbReference type="ARBA" id="ARBA00022692"/>
    </source>
</evidence>
<reference evidence="8" key="1">
    <citation type="submission" date="2022-12" db="EMBL/GenBank/DDBJ databases">
        <title>Draft genome assemblies for two species of Escallonia (Escalloniales).</title>
        <authorList>
            <person name="Chanderbali A."/>
            <person name="Dervinis C."/>
            <person name="Anghel I."/>
            <person name="Soltis D."/>
            <person name="Soltis P."/>
            <person name="Zapata F."/>
        </authorList>
    </citation>
    <scope>NUCLEOTIDE SEQUENCE</scope>
    <source>
        <strain evidence="8">UCBG64.0493</strain>
        <tissue evidence="8">Leaf</tissue>
    </source>
</reference>
<dbReference type="GO" id="GO:0042626">
    <property type="term" value="F:ATPase-coupled transmembrane transporter activity"/>
    <property type="evidence" value="ECO:0007669"/>
    <property type="project" value="TreeGrafter"/>
</dbReference>
<keyword evidence="9" id="KW-1185">Reference proteome</keyword>
<gene>
    <name evidence="8" type="ORF">RJ639_034004</name>
</gene>
<feature type="compositionally biased region" description="Polar residues" evidence="6">
    <location>
        <begin position="23"/>
        <end position="32"/>
    </location>
</feature>
<dbReference type="EMBL" id="JAVXUP010000231">
    <property type="protein sequence ID" value="KAK3033543.1"/>
    <property type="molecule type" value="Genomic_DNA"/>
</dbReference>
<dbReference type="SUPFAM" id="SSF52540">
    <property type="entry name" value="P-loop containing nucleoside triphosphate hydrolases"/>
    <property type="match status" value="1"/>
</dbReference>
<dbReference type="GO" id="GO:0016887">
    <property type="term" value="F:ATP hydrolysis activity"/>
    <property type="evidence" value="ECO:0007669"/>
    <property type="project" value="InterPro"/>
</dbReference>
<evidence type="ECO:0000313" key="8">
    <source>
        <dbReference type="EMBL" id="KAK3033543.1"/>
    </source>
</evidence>
<evidence type="ECO:0000256" key="4">
    <source>
        <dbReference type="ARBA" id="ARBA00022989"/>
    </source>
</evidence>
<keyword evidence="4" id="KW-1133">Transmembrane helix</keyword>
<dbReference type="GO" id="GO:0016020">
    <property type="term" value="C:membrane"/>
    <property type="evidence" value="ECO:0007669"/>
    <property type="project" value="UniProtKB-SubCell"/>
</dbReference>
<keyword evidence="5" id="KW-0472">Membrane</keyword>
<organism evidence="8 9">
    <name type="scientific">Escallonia herrerae</name>
    <dbReference type="NCBI Taxonomy" id="1293975"/>
    <lineage>
        <taxon>Eukaryota</taxon>
        <taxon>Viridiplantae</taxon>
        <taxon>Streptophyta</taxon>
        <taxon>Embryophyta</taxon>
        <taxon>Tracheophyta</taxon>
        <taxon>Spermatophyta</taxon>
        <taxon>Magnoliopsida</taxon>
        <taxon>eudicotyledons</taxon>
        <taxon>Gunneridae</taxon>
        <taxon>Pentapetalae</taxon>
        <taxon>asterids</taxon>
        <taxon>campanulids</taxon>
        <taxon>Escalloniales</taxon>
        <taxon>Escalloniaceae</taxon>
        <taxon>Escallonia</taxon>
    </lineage>
</organism>
<evidence type="ECO:0000256" key="6">
    <source>
        <dbReference type="SAM" id="MobiDB-lite"/>
    </source>
</evidence>
<dbReference type="InterPro" id="IPR050352">
    <property type="entry name" value="ABCG_transporters"/>
</dbReference>
<dbReference type="Proteomes" id="UP001188597">
    <property type="component" value="Unassembled WGS sequence"/>
</dbReference>
<comment type="subcellular location">
    <subcellularLocation>
        <location evidence="1">Membrane</location>
        <topology evidence="1">Multi-pass membrane protein</topology>
    </subcellularLocation>
</comment>
<accession>A0AA88WSZ9</accession>
<feature type="compositionally biased region" description="Basic residues" evidence="6">
    <location>
        <begin position="34"/>
        <end position="44"/>
    </location>
</feature>
<evidence type="ECO:0000313" key="9">
    <source>
        <dbReference type="Proteomes" id="UP001188597"/>
    </source>
</evidence>
<comment type="caution">
    <text evidence="8">The sequence shown here is derived from an EMBL/GenBank/DDBJ whole genome shotgun (WGS) entry which is preliminary data.</text>
</comment>
<feature type="domain" description="ABC transporter" evidence="7">
    <location>
        <begin position="33"/>
        <end position="148"/>
    </location>
</feature>
<dbReference type="AlphaFoldDB" id="A0AA88WSZ9"/>
<evidence type="ECO:0000259" key="7">
    <source>
        <dbReference type="Pfam" id="PF00005"/>
    </source>
</evidence>
<dbReference type="PANTHER" id="PTHR48041:SF91">
    <property type="entry name" value="ABC TRANSPORTER G FAMILY MEMBER 28"/>
    <property type="match status" value="1"/>
</dbReference>